<dbReference type="Proteomes" id="UP000038045">
    <property type="component" value="Unplaced"/>
</dbReference>
<evidence type="ECO:0000256" key="10">
    <source>
        <dbReference type="ARBA" id="ARBA00022989"/>
    </source>
</evidence>
<evidence type="ECO:0000256" key="8">
    <source>
        <dbReference type="ARBA" id="ARBA00022741"/>
    </source>
</evidence>
<keyword evidence="7" id="KW-0812">Transmembrane</keyword>
<dbReference type="AlphaFoldDB" id="A0A0N4ZLN1"/>
<sequence length="272" mass="32245">MKKTYQKRIKVLCIVFTHTKNHFTRAVAVKDTWLKHCDNALFVTNEIEDSLKSKDGKINVVIFDKKNDTYDNLWYKTKFSFTYVYDNYFKNENRYDYFIKADDDTFVIVENLKRFLKNKDENESYYFGSKMRPHKKYGVKGFMSGGAGYVLSRGSLEKLVTEGFLGDEKCGKIKIEAEDVAVSWCLGKLNILPTYSRDEQDNVLFFPSENVIHYMYKLNNNKDVIQSYMYDPLPRNGINSMPHYPISFHYISKENMRILYYLFYKAKIDYDN</sequence>
<dbReference type="GO" id="GO:0000166">
    <property type="term" value="F:nucleotide binding"/>
    <property type="evidence" value="ECO:0007669"/>
    <property type="project" value="UniProtKB-KW"/>
</dbReference>
<keyword evidence="5" id="KW-0328">Glycosyltransferase</keyword>
<keyword evidence="13" id="KW-1185">Reference proteome</keyword>
<evidence type="ECO:0000256" key="2">
    <source>
        <dbReference type="ARBA" id="ARBA00004922"/>
    </source>
</evidence>
<keyword evidence="8" id="KW-0547">Nucleotide-binding</keyword>
<evidence type="ECO:0000313" key="14">
    <source>
        <dbReference type="WBParaSite" id="PTRK_0000940500.1"/>
    </source>
</evidence>
<evidence type="ECO:0000313" key="13">
    <source>
        <dbReference type="Proteomes" id="UP000038045"/>
    </source>
</evidence>
<keyword evidence="9" id="KW-0735">Signal-anchor</keyword>
<dbReference type="GO" id="GO:0016020">
    <property type="term" value="C:membrane"/>
    <property type="evidence" value="ECO:0007669"/>
    <property type="project" value="UniProtKB-SubCell"/>
</dbReference>
<evidence type="ECO:0000256" key="6">
    <source>
        <dbReference type="ARBA" id="ARBA00022679"/>
    </source>
</evidence>
<keyword evidence="11" id="KW-0472">Membrane</keyword>
<evidence type="ECO:0000256" key="7">
    <source>
        <dbReference type="ARBA" id="ARBA00022692"/>
    </source>
</evidence>
<evidence type="ECO:0000256" key="1">
    <source>
        <dbReference type="ARBA" id="ARBA00004606"/>
    </source>
</evidence>
<dbReference type="EC" id="2.4.1.122" evidence="4"/>
<comment type="pathway">
    <text evidence="2">Protein modification; protein glycosylation.</text>
</comment>
<protein>
    <recommendedName>
        <fullName evidence="4">N-acetylgalactosaminide beta-1,3-galactosyltransferase</fullName>
        <ecNumber evidence="4">2.4.1.122</ecNumber>
    </recommendedName>
</protein>
<comment type="subcellular location">
    <subcellularLocation>
        <location evidence="1">Membrane</location>
        <topology evidence="1">Single-pass type II membrane protein</topology>
    </subcellularLocation>
</comment>
<keyword evidence="10" id="KW-1133">Transmembrane helix</keyword>
<evidence type="ECO:0000256" key="4">
    <source>
        <dbReference type="ARBA" id="ARBA00012557"/>
    </source>
</evidence>
<dbReference type="GO" id="GO:0016263">
    <property type="term" value="F:glycoprotein-N-acetylgalactosamine 3-beta-galactosyltransferase activity"/>
    <property type="evidence" value="ECO:0007669"/>
    <property type="project" value="UniProtKB-EC"/>
</dbReference>
<organism evidence="13 14">
    <name type="scientific">Parastrongyloides trichosuri</name>
    <name type="common">Possum-specific nematode worm</name>
    <dbReference type="NCBI Taxonomy" id="131310"/>
    <lineage>
        <taxon>Eukaryota</taxon>
        <taxon>Metazoa</taxon>
        <taxon>Ecdysozoa</taxon>
        <taxon>Nematoda</taxon>
        <taxon>Chromadorea</taxon>
        <taxon>Rhabditida</taxon>
        <taxon>Tylenchina</taxon>
        <taxon>Panagrolaimomorpha</taxon>
        <taxon>Strongyloidoidea</taxon>
        <taxon>Strongyloididae</taxon>
        <taxon>Parastrongyloides</taxon>
    </lineage>
</organism>
<feature type="domain" description="Fringe-like glycosyltransferase" evidence="12">
    <location>
        <begin position="12"/>
        <end position="194"/>
    </location>
</feature>
<reference evidence="14" key="1">
    <citation type="submission" date="2017-02" db="UniProtKB">
        <authorList>
            <consortium name="WormBaseParasite"/>
        </authorList>
    </citation>
    <scope>IDENTIFICATION</scope>
</reference>
<dbReference type="InterPro" id="IPR003378">
    <property type="entry name" value="Fringe-like_glycosylTrfase"/>
</dbReference>
<evidence type="ECO:0000259" key="12">
    <source>
        <dbReference type="Pfam" id="PF02434"/>
    </source>
</evidence>
<evidence type="ECO:0000256" key="5">
    <source>
        <dbReference type="ARBA" id="ARBA00022676"/>
    </source>
</evidence>
<keyword evidence="6" id="KW-0808">Transferase</keyword>
<name>A0A0N4ZLN1_PARTI</name>
<evidence type="ECO:0000256" key="11">
    <source>
        <dbReference type="ARBA" id="ARBA00023136"/>
    </source>
</evidence>
<dbReference type="Gene3D" id="3.90.550.50">
    <property type="match status" value="1"/>
</dbReference>
<dbReference type="WBParaSite" id="PTRK_0000940500.1">
    <property type="protein sequence ID" value="PTRK_0000940500.1"/>
    <property type="gene ID" value="PTRK_0000940500"/>
</dbReference>
<dbReference type="PANTHER" id="PTHR23033">
    <property type="entry name" value="BETA1,3-GALACTOSYLTRANSFERASE"/>
    <property type="match status" value="1"/>
</dbReference>
<dbReference type="STRING" id="131310.A0A0N4ZLN1"/>
<proteinExistence type="inferred from homology"/>
<evidence type="ECO:0000256" key="3">
    <source>
        <dbReference type="ARBA" id="ARBA00006462"/>
    </source>
</evidence>
<dbReference type="PANTHER" id="PTHR23033:SF12">
    <property type="entry name" value="GLYCOPROTEIN-N-ACETYLGALACTOSAMINE 3-BETA-GALACTOSYLTRANSFERASE 1-RELATED"/>
    <property type="match status" value="1"/>
</dbReference>
<evidence type="ECO:0000256" key="9">
    <source>
        <dbReference type="ARBA" id="ARBA00022968"/>
    </source>
</evidence>
<dbReference type="InterPro" id="IPR026050">
    <property type="entry name" value="C1GALT1/C1GALT1_chp1"/>
</dbReference>
<accession>A0A0N4ZLN1</accession>
<comment type="similarity">
    <text evidence="3">Belongs to the glycosyltransferase 31 family. Beta3-Gal-T subfamily.</text>
</comment>
<dbReference type="Pfam" id="PF02434">
    <property type="entry name" value="Fringe"/>
    <property type="match status" value="1"/>
</dbReference>